<dbReference type="GeneID" id="85405978"/>
<proteinExistence type="predicted"/>
<gene>
    <name evidence="1" type="ORF">CTAM01_05710</name>
</gene>
<dbReference type="RefSeq" id="XP_060383409.1">
    <property type="nucleotide sequence ID" value="XM_060521740.1"/>
</dbReference>
<comment type="caution">
    <text evidence="1">The sequence shown here is derived from an EMBL/GenBank/DDBJ whole genome shotgun (WGS) entry which is preliminary data.</text>
</comment>
<evidence type="ECO:0000313" key="1">
    <source>
        <dbReference type="EMBL" id="KAK1501486.1"/>
    </source>
</evidence>
<evidence type="ECO:0000313" key="2">
    <source>
        <dbReference type="Proteomes" id="UP001227543"/>
    </source>
</evidence>
<organism evidence="1 2">
    <name type="scientific">Colletotrichum tamarilloi</name>
    <dbReference type="NCBI Taxonomy" id="1209934"/>
    <lineage>
        <taxon>Eukaryota</taxon>
        <taxon>Fungi</taxon>
        <taxon>Dikarya</taxon>
        <taxon>Ascomycota</taxon>
        <taxon>Pezizomycotina</taxon>
        <taxon>Sordariomycetes</taxon>
        <taxon>Hypocreomycetidae</taxon>
        <taxon>Glomerellales</taxon>
        <taxon>Glomerellaceae</taxon>
        <taxon>Colletotrichum</taxon>
        <taxon>Colletotrichum acutatum species complex</taxon>
    </lineage>
</organism>
<sequence>MRPSSLRRLLVKARPLRSLSRPLLAPLRPLRYAASSPLKAAGSRYSVPTLVYVRCGGRETLKREHPSVET</sequence>
<accession>A0ABQ9RDC0</accession>
<name>A0ABQ9RDC0_9PEZI</name>
<reference evidence="1 2" key="1">
    <citation type="submission" date="2016-10" db="EMBL/GenBank/DDBJ databases">
        <title>The genome sequence of Colletotrichum fioriniae PJ7.</title>
        <authorList>
            <person name="Baroncelli R."/>
        </authorList>
    </citation>
    <scope>NUCLEOTIDE SEQUENCE [LARGE SCALE GENOMIC DNA]</scope>
    <source>
        <strain evidence="1 2">Tom-12</strain>
    </source>
</reference>
<protein>
    <submittedName>
        <fullName evidence="1">Uncharacterized protein</fullName>
    </submittedName>
</protein>
<dbReference type="EMBL" id="MLFU01000015">
    <property type="protein sequence ID" value="KAK1501486.1"/>
    <property type="molecule type" value="Genomic_DNA"/>
</dbReference>
<dbReference type="Proteomes" id="UP001227543">
    <property type="component" value="Unassembled WGS sequence"/>
</dbReference>
<keyword evidence="2" id="KW-1185">Reference proteome</keyword>